<evidence type="ECO:0000313" key="2">
    <source>
        <dbReference type="EMBL" id="HIX55385.1"/>
    </source>
</evidence>
<dbReference type="PANTHER" id="PTHR33164">
    <property type="entry name" value="TRANSCRIPTIONAL REGULATOR, MARR FAMILY"/>
    <property type="match status" value="1"/>
</dbReference>
<dbReference type="Gene3D" id="1.10.10.10">
    <property type="entry name" value="Winged helix-like DNA-binding domain superfamily/Winged helix DNA-binding domain"/>
    <property type="match status" value="1"/>
</dbReference>
<comment type="caution">
    <text evidence="2">The sequence shown here is derived from an EMBL/GenBank/DDBJ whole genome shotgun (WGS) entry which is preliminary data.</text>
</comment>
<dbReference type="AlphaFoldDB" id="A0A9D1WA11"/>
<dbReference type="SUPFAM" id="SSF46785">
    <property type="entry name" value="Winged helix' DNA-binding domain"/>
    <property type="match status" value="1"/>
</dbReference>
<sequence length="143" mass="16917">MTNKKFNRYSFLLERTAKRVKQFAQSAFLENDFGVTVDQWSVLKILNEEGPVPGKLVAERTNKDHPTLSRIIDKLEIKNLVERKDHPNDRRVCLLCLTKDAKDLIHTIEPEIDDIRMHAWKNLTEEDFEHFNRILNKIYTNLK</sequence>
<dbReference type="SMART" id="SM00347">
    <property type="entry name" value="HTH_MARR"/>
    <property type="match status" value="1"/>
</dbReference>
<dbReference type="Pfam" id="PF01047">
    <property type="entry name" value="MarR"/>
    <property type="match status" value="1"/>
</dbReference>
<dbReference type="GO" id="GO:0003700">
    <property type="term" value="F:DNA-binding transcription factor activity"/>
    <property type="evidence" value="ECO:0007669"/>
    <property type="project" value="InterPro"/>
</dbReference>
<dbReference type="InterPro" id="IPR039422">
    <property type="entry name" value="MarR/SlyA-like"/>
</dbReference>
<dbReference type="Proteomes" id="UP000824156">
    <property type="component" value="Unassembled WGS sequence"/>
</dbReference>
<reference evidence="2" key="1">
    <citation type="journal article" date="2021" name="PeerJ">
        <title>Extensive microbial diversity within the chicken gut microbiome revealed by metagenomics and culture.</title>
        <authorList>
            <person name="Gilroy R."/>
            <person name="Ravi A."/>
            <person name="Getino M."/>
            <person name="Pursley I."/>
            <person name="Horton D.L."/>
            <person name="Alikhan N.F."/>
            <person name="Baker D."/>
            <person name="Gharbi K."/>
            <person name="Hall N."/>
            <person name="Watson M."/>
            <person name="Adriaenssens E.M."/>
            <person name="Foster-Nyarko E."/>
            <person name="Jarju S."/>
            <person name="Secka A."/>
            <person name="Antonio M."/>
            <person name="Oren A."/>
            <person name="Chaudhuri R.R."/>
            <person name="La Ragione R."/>
            <person name="Hildebrand F."/>
            <person name="Pallen M.J."/>
        </authorList>
    </citation>
    <scope>NUCLEOTIDE SEQUENCE</scope>
    <source>
        <strain evidence="2">1719</strain>
    </source>
</reference>
<dbReference type="PANTHER" id="PTHR33164:SF43">
    <property type="entry name" value="HTH-TYPE TRANSCRIPTIONAL REPRESSOR YETL"/>
    <property type="match status" value="1"/>
</dbReference>
<accession>A0A9D1WA11</accession>
<gene>
    <name evidence="2" type="ORF">H9853_10180</name>
</gene>
<proteinExistence type="predicted"/>
<name>A0A9D1WA11_9SPHI</name>
<dbReference type="InterPro" id="IPR000835">
    <property type="entry name" value="HTH_MarR-typ"/>
</dbReference>
<dbReference type="PRINTS" id="PR00598">
    <property type="entry name" value="HTHMARR"/>
</dbReference>
<dbReference type="PROSITE" id="PS50995">
    <property type="entry name" value="HTH_MARR_2"/>
    <property type="match status" value="1"/>
</dbReference>
<protein>
    <submittedName>
        <fullName evidence="2">MarR family transcriptional regulator</fullName>
    </submittedName>
</protein>
<evidence type="ECO:0000313" key="3">
    <source>
        <dbReference type="Proteomes" id="UP000824156"/>
    </source>
</evidence>
<dbReference type="InterPro" id="IPR036390">
    <property type="entry name" value="WH_DNA-bd_sf"/>
</dbReference>
<dbReference type="GO" id="GO:0006950">
    <property type="term" value="P:response to stress"/>
    <property type="evidence" value="ECO:0007669"/>
    <property type="project" value="TreeGrafter"/>
</dbReference>
<dbReference type="InterPro" id="IPR036388">
    <property type="entry name" value="WH-like_DNA-bd_sf"/>
</dbReference>
<dbReference type="EMBL" id="DXEZ01000282">
    <property type="protein sequence ID" value="HIX55385.1"/>
    <property type="molecule type" value="Genomic_DNA"/>
</dbReference>
<evidence type="ECO:0000259" key="1">
    <source>
        <dbReference type="PROSITE" id="PS50995"/>
    </source>
</evidence>
<reference evidence="2" key="2">
    <citation type="submission" date="2021-04" db="EMBL/GenBank/DDBJ databases">
        <authorList>
            <person name="Gilroy R."/>
        </authorList>
    </citation>
    <scope>NUCLEOTIDE SEQUENCE</scope>
    <source>
        <strain evidence="2">1719</strain>
    </source>
</reference>
<feature type="domain" description="HTH marR-type" evidence="1">
    <location>
        <begin position="6"/>
        <end position="140"/>
    </location>
</feature>
<organism evidence="2 3">
    <name type="scientific">Candidatus Sphingobacterium stercoripullorum</name>
    <dbReference type="NCBI Taxonomy" id="2838759"/>
    <lineage>
        <taxon>Bacteria</taxon>
        <taxon>Pseudomonadati</taxon>
        <taxon>Bacteroidota</taxon>
        <taxon>Sphingobacteriia</taxon>
        <taxon>Sphingobacteriales</taxon>
        <taxon>Sphingobacteriaceae</taxon>
        <taxon>Sphingobacterium</taxon>
    </lineage>
</organism>